<accession>A0AAD5GEE2</accession>
<comment type="caution">
    <text evidence="1">The sequence shown here is derived from an EMBL/GenBank/DDBJ whole genome shotgun (WGS) entry which is preliminary data.</text>
</comment>
<dbReference type="Proteomes" id="UP001206925">
    <property type="component" value="Unassembled WGS sequence"/>
</dbReference>
<evidence type="ECO:0000313" key="2">
    <source>
        <dbReference type="Proteomes" id="UP001206925"/>
    </source>
</evidence>
<evidence type="ECO:0000313" key="1">
    <source>
        <dbReference type="EMBL" id="KAI7737366.1"/>
    </source>
</evidence>
<sequence length="72" mass="8304">MEGDHLGKKNVAKRMDISCRICFLLVMLQKKLLGDARNPSLTIGHRLMLMVFQSNGSTTRYFFHFLQAMVIM</sequence>
<dbReference type="EMBL" id="JAMZMK010009057">
    <property type="protein sequence ID" value="KAI7737366.1"/>
    <property type="molecule type" value="Genomic_DNA"/>
</dbReference>
<keyword evidence="2" id="KW-1185">Reference proteome</keyword>
<dbReference type="AlphaFoldDB" id="A0AAD5GEE2"/>
<gene>
    <name evidence="1" type="ORF">M8C21_012943</name>
</gene>
<reference evidence="1" key="1">
    <citation type="submission" date="2022-06" db="EMBL/GenBank/DDBJ databases">
        <title>Uncovering the hologenomic basis of an extraordinary plant invasion.</title>
        <authorList>
            <person name="Bieker V.C."/>
            <person name="Martin M.D."/>
            <person name="Gilbert T."/>
            <person name="Hodgins K."/>
            <person name="Battlay P."/>
            <person name="Petersen B."/>
            <person name="Wilson J."/>
        </authorList>
    </citation>
    <scope>NUCLEOTIDE SEQUENCE</scope>
    <source>
        <strain evidence="1">AA19_3_7</strain>
        <tissue evidence="1">Leaf</tissue>
    </source>
</reference>
<name>A0AAD5GEE2_AMBAR</name>
<proteinExistence type="predicted"/>
<protein>
    <submittedName>
        <fullName evidence="1">Uncharacterized protein</fullName>
    </submittedName>
</protein>
<organism evidence="1 2">
    <name type="scientific">Ambrosia artemisiifolia</name>
    <name type="common">Common ragweed</name>
    <dbReference type="NCBI Taxonomy" id="4212"/>
    <lineage>
        <taxon>Eukaryota</taxon>
        <taxon>Viridiplantae</taxon>
        <taxon>Streptophyta</taxon>
        <taxon>Embryophyta</taxon>
        <taxon>Tracheophyta</taxon>
        <taxon>Spermatophyta</taxon>
        <taxon>Magnoliopsida</taxon>
        <taxon>eudicotyledons</taxon>
        <taxon>Gunneridae</taxon>
        <taxon>Pentapetalae</taxon>
        <taxon>asterids</taxon>
        <taxon>campanulids</taxon>
        <taxon>Asterales</taxon>
        <taxon>Asteraceae</taxon>
        <taxon>Asteroideae</taxon>
        <taxon>Heliantheae alliance</taxon>
        <taxon>Heliantheae</taxon>
        <taxon>Ambrosia</taxon>
    </lineage>
</organism>